<feature type="compositionally biased region" description="Basic residues" evidence="1">
    <location>
        <begin position="133"/>
        <end position="146"/>
    </location>
</feature>
<organism evidence="2 3">
    <name type="scientific">Trichomonas vaginalis (strain ATCC PRA-98 / G3)</name>
    <dbReference type="NCBI Taxonomy" id="412133"/>
    <lineage>
        <taxon>Eukaryota</taxon>
        <taxon>Metamonada</taxon>
        <taxon>Parabasalia</taxon>
        <taxon>Trichomonadida</taxon>
        <taxon>Trichomonadidae</taxon>
        <taxon>Trichomonas</taxon>
    </lineage>
</organism>
<evidence type="ECO:0000313" key="2">
    <source>
        <dbReference type="EMBL" id="EAY05077.1"/>
    </source>
</evidence>
<feature type="compositionally biased region" description="Basic residues" evidence="1">
    <location>
        <begin position="11"/>
        <end position="25"/>
    </location>
</feature>
<evidence type="ECO:0000313" key="3">
    <source>
        <dbReference type="Proteomes" id="UP000001542"/>
    </source>
</evidence>
<feature type="compositionally biased region" description="Basic and acidic residues" evidence="1">
    <location>
        <begin position="122"/>
        <end position="132"/>
    </location>
</feature>
<dbReference type="AlphaFoldDB" id="A2EQN0"/>
<reference evidence="2" key="2">
    <citation type="journal article" date="2007" name="Science">
        <title>Draft genome sequence of the sexually transmitted pathogen Trichomonas vaginalis.</title>
        <authorList>
            <person name="Carlton J.M."/>
            <person name="Hirt R.P."/>
            <person name="Silva J.C."/>
            <person name="Delcher A.L."/>
            <person name="Schatz M."/>
            <person name="Zhao Q."/>
            <person name="Wortman J.R."/>
            <person name="Bidwell S.L."/>
            <person name="Alsmark U.C.M."/>
            <person name="Besteiro S."/>
            <person name="Sicheritz-Ponten T."/>
            <person name="Noel C.J."/>
            <person name="Dacks J.B."/>
            <person name="Foster P.G."/>
            <person name="Simillion C."/>
            <person name="Van de Peer Y."/>
            <person name="Miranda-Saavedra D."/>
            <person name="Barton G.J."/>
            <person name="Westrop G.D."/>
            <person name="Mueller S."/>
            <person name="Dessi D."/>
            <person name="Fiori P.L."/>
            <person name="Ren Q."/>
            <person name="Paulsen I."/>
            <person name="Zhang H."/>
            <person name="Bastida-Corcuera F.D."/>
            <person name="Simoes-Barbosa A."/>
            <person name="Brown M.T."/>
            <person name="Hayes R.D."/>
            <person name="Mukherjee M."/>
            <person name="Okumura C.Y."/>
            <person name="Schneider R."/>
            <person name="Smith A.J."/>
            <person name="Vanacova S."/>
            <person name="Villalvazo M."/>
            <person name="Haas B.J."/>
            <person name="Pertea M."/>
            <person name="Feldblyum T.V."/>
            <person name="Utterback T.R."/>
            <person name="Shu C.L."/>
            <person name="Osoegawa K."/>
            <person name="de Jong P.J."/>
            <person name="Hrdy I."/>
            <person name="Horvathova L."/>
            <person name="Zubacova Z."/>
            <person name="Dolezal P."/>
            <person name="Malik S.B."/>
            <person name="Logsdon J.M. Jr."/>
            <person name="Henze K."/>
            <person name="Gupta A."/>
            <person name="Wang C.C."/>
            <person name="Dunne R.L."/>
            <person name="Upcroft J.A."/>
            <person name="Upcroft P."/>
            <person name="White O."/>
            <person name="Salzberg S.L."/>
            <person name="Tang P."/>
            <person name="Chiu C.-H."/>
            <person name="Lee Y.-S."/>
            <person name="Embley T.M."/>
            <person name="Coombs G.H."/>
            <person name="Mottram J.C."/>
            <person name="Tachezy J."/>
            <person name="Fraser-Liggett C.M."/>
            <person name="Johnson P.J."/>
        </authorList>
    </citation>
    <scope>NUCLEOTIDE SEQUENCE [LARGE SCALE GENOMIC DNA]</scope>
    <source>
        <strain evidence="2">G3</strain>
    </source>
</reference>
<dbReference type="KEGG" id="tva:4762942"/>
<proteinExistence type="predicted"/>
<reference evidence="2" key="1">
    <citation type="submission" date="2006-10" db="EMBL/GenBank/DDBJ databases">
        <authorList>
            <person name="Amadeo P."/>
            <person name="Zhao Q."/>
            <person name="Wortman J."/>
            <person name="Fraser-Liggett C."/>
            <person name="Carlton J."/>
        </authorList>
    </citation>
    <scope>NUCLEOTIDE SEQUENCE</scope>
    <source>
        <strain evidence="2">G3</strain>
    </source>
</reference>
<protein>
    <submittedName>
        <fullName evidence="2">Uncharacterized protein</fullName>
    </submittedName>
</protein>
<feature type="region of interest" description="Disordered" evidence="1">
    <location>
        <begin position="189"/>
        <end position="218"/>
    </location>
</feature>
<name>A2EQN0_TRIV3</name>
<feature type="region of interest" description="Disordered" evidence="1">
    <location>
        <begin position="85"/>
        <end position="158"/>
    </location>
</feature>
<sequence length="330" mass="37401">MDESTNVKTPPSKKVKIRHTNKSKKSLPETKVEFSPELLSTSKEPPKTPKTGKKKLCTPKKIGTDDPNLDKVLLLEPAPLLVGQIDEPIKKKLKLKPKKDSSKDKSQLLPTKRKVTKRSKQKDKEEPVQDTKKKTKRRAKRKLSHKRSTESQRPQIIINDEKDEDFLFGPDFSANRLQDAKSVMHIHKDKLNISDSKSVKAPKKHKSKGSDPHMPNINPEAQEVFKMITKNLTPVVSSQPIIGVEKPIPLQTIMDDITIDESKNAFSSHKSRSKRLHKKLSYGTSGTVKPVEGWLPFGIGIIQPPDDVEIEKNATRDYDIRKLVHDIKHN</sequence>
<dbReference type="Proteomes" id="UP000001542">
    <property type="component" value="Unassembled WGS sequence"/>
</dbReference>
<dbReference type="VEuPathDB" id="TrichDB:TVAG_191740"/>
<feature type="region of interest" description="Disordered" evidence="1">
    <location>
        <begin position="1"/>
        <end position="68"/>
    </location>
</feature>
<dbReference type="EMBL" id="DS113458">
    <property type="protein sequence ID" value="EAY05077.1"/>
    <property type="molecule type" value="Genomic_DNA"/>
</dbReference>
<accession>A2EQN0</accession>
<dbReference type="VEuPathDB" id="TrichDB:TVAGG3_0976950"/>
<dbReference type="RefSeq" id="XP_001317300.1">
    <property type="nucleotide sequence ID" value="XM_001317265.1"/>
</dbReference>
<keyword evidence="3" id="KW-1185">Reference proteome</keyword>
<gene>
    <name evidence="2" type="ORF">TVAG_191740</name>
</gene>
<dbReference type="InParanoid" id="A2EQN0"/>
<evidence type="ECO:0000256" key="1">
    <source>
        <dbReference type="SAM" id="MobiDB-lite"/>
    </source>
</evidence>
<feature type="compositionally biased region" description="Basic residues" evidence="1">
    <location>
        <begin position="111"/>
        <end position="121"/>
    </location>
</feature>